<comment type="caution">
    <text evidence="10">The sequence shown here is derived from an EMBL/GenBank/DDBJ whole genome shotgun (WGS) entry which is preliminary data.</text>
</comment>
<evidence type="ECO:0000256" key="3">
    <source>
        <dbReference type="ARBA" id="ARBA00022989"/>
    </source>
</evidence>
<evidence type="ECO:0000256" key="2">
    <source>
        <dbReference type="ARBA" id="ARBA00022692"/>
    </source>
</evidence>
<dbReference type="GO" id="GO:0005886">
    <property type="term" value="C:plasma membrane"/>
    <property type="evidence" value="ECO:0007669"/>
    <property type="project" value="TreeGrafter"/>
</dbReference>
<evidence type="ECO:0000256" key="5">
    <source>
        <dbReference type="ARBA" id="ARBA00023136"/>
    </source>
</evidence>
<accession>A0A814LB03</accession>
<keyword evidence="6" id="KW-0675">Receptor</keyword>
<organism evidence="10 12">
    <name type="scientific">Adineta ricciae</name>
    <name type="common">Rotifer</name>
    <dbReference type="NCBI Taxonomy" id="249248"/>
    <lineage>
        <taxon>Eukaryota</taxon>
        <taxon>Metazoa</taxon>
        <taxon>Spiralia</taxon>
        <taxon>Gnathifera</taxon>
        <taxon>Rotifera</taxon>
        <taxon>Eurotatoria</taxon>
        <taxon>Bdelloidea</taxon>
        <taxon>Adinetida</taxon>
        <taxon>Adinetidae</taxon>
        <taxon>Adineta</taxon>
    </lineage>
</organism>
<reference evidence="10" key="1">
    <citation type="submission" date="2021-02" db="EMBL/GenBank/DDBJ databases">
        <authorList>
            <person name="Nowell W R."/>
        </authorList>
    </citation>
    <scope>NUCLEOTIDE SEQUENCE</scope>
</reference>
<evidence type="ECO:0000313" key="12">
    <source>
        <dbReference type="Proteomes" id="UP000663828"/>
    </source>
</evidence>
<evidence type="ECO:0000256" key="7">
    <source>
        <dbReference type="ARBA" id="ARBA00023224"/>
    </source>
</evidence>
<keyword evidence="5 8" id="KW-0472">Membrane</keyword>
<feature type="transmembrane region" description="Helical" evidence="8">
    <location>
        <begin position="99"/>
        <end position="118"/>
    </location>
</feature>
<evidence type="ECO:0000256" key="8">
    <source>
        <dbReference type="SAM" id="Phobius"/>
    </source>
</evidence>
<dbReference type="EMBL" id="CAJNOJ010000304">
    <property type="protein sequence ID" value="CAF1384984.1"/>
    <property type="molecule type" value="Genomic_DNA"/>
</dbReference>
<keyword evidence="7" id="KW-0807">Transducer</keyword>
<dbReference type="Proteomes" id="UP000663828">
    <property type="component" value="Unassembled WGS sequence"/>
</dbReference>
<feature type="transmembrane region" description="Helical" evidence="8">
    <location>
        <begin position="20"/>
        <end position="40"/>
    </location>
</feature>
<evidence type="ECO:0000259" key="9">
    <source>
        <dbReference type="PROSITE" id="PS50262"/>
    </source>
</evidence>
<protein>
    <recommendedName>
        <fullName evidence="9">G-protein coupled receptors family 1 profile domain-containing protein</fullName>
    </recommendedName>
</protein>
<dbReference type="PANTHER" id="PTHR24243:SF233">
    <property type="entry name" value="THYROTROPIN-RELEASING HORMONE RECEPTOR"/>
    <property type="match status" value="1"/>
</dbReference>
<evidence type="ECO:0000313" key="11">
    <source>
        <dbReference type="EMBL" id="CAF1384984.1"/>
    </source>
</evidence>
<dbReference type="InterPro" id="IPR000276">
    <property type="entry name" value="GPCR_Rhodpsn"/>
</dbReference>
<keyword evidence="4" id="KW-0297">G-protein coupled receptor</keyword>
<gene>
    <name evidence="11" type="ORF">EDS130_LOCUS35147</name>
    <name evidence="10" type="ORF">XAT740_LOCUS16425</name>
</gene>
<evidence type="ECO:0000256" key="6">
    <source>
        <dbReference type="ARBA" id="ARBA00023170"/>
    </source>
</evidence>
<dbReference type="SUPFAM" id="SSF81321">
    <property type="entry name" value="Family A G protein-coupled receptor-like"/>
    <property type="match status" value="1"/>
</dbReference>
<comment type="subcellular location">
    <subcellularLocation>
        <location evidence="1">Membrane</location>
        <topology evidence="1">Multi-pass membrane protein</topology>
    </subcellularLocation>
</comment>
<dbReference type="GO" id="GO:0004930">
    <property type="term" value="F:G protein-coupled receptor activity"/>
    <property type="evidence" value="ECO:0007669"/>
    <property type="project" value="UniProtKB-KW"/>
</dbReference>
<dbReference type="InterPro" id="IPR017452">
    <property type="entry name" value="GPCR_Rhodpsn_7TM"/>
</dbReference>
<keyword evidence="12" id="KW-1185">Reference proteome</keyword>
<proteinExistence type="predicted"/>
<evidence type="ECO:0000256" key="4">
    <source>
        <dbReference type="ARBA" id="ARBA00023040"/>
    </source>
</evidence>
<dbReference type="PROSITE" id="PS50262">
    <property type="entry name" value="G_PROTEIN_RECEP_F1_2"/>
    <property type="match status" value="1"/>
</dbReference>
<sequence>MSSSSVSPGLLIAPTQLNIYFGLFIYVTGVLGSIGNVIIYRSRSLRDRACSVYLLWRSVVDFIYMNSILLTRILQKGFKISITTRYEYLCKIRQFGSSYGNQLAFMFLALATLDRIFLAHRSAALRRWGNRVSLARKLVIFSCVIWLIALFHKLIWYGGAANGKCEAQPGFYAYFDNLFGAIVTCLFPMIVLTILGVFIGRSVHHIAERRRVVPAVANGGGNHGEQSAIQKMDVQLTTMLFLDIFVAMISFLPYAANLIYGNITGNWSKSALQVAWENVIGEIINLLSYTFFSTSFYVSIISLTGFRDQLLRAIRLKKPKVTVYSRTAVTTNRTAQI</sequence>
<evidence type="ECO:0000256" key="1">
    <source>
        <dbReference type="ARBA" id="ARBA00004141"/>
    </source>
</evidence>
<evidence type="ECO:0000313" key="10">
    <source>
        <dbReference type="EMBL" id="CAF1063662.1"/>
    </source>
</evidence>
<keyword evidence="2 8" id="KW-0812">Transmembrane</keyword>
<keyword evidence="3 8" id="KW-1133">Transmembrane helix</keyword>
<feature type="transmembrane region" description="Helical" evidence="8">
    <location>
        <begin position="52"/>
        <end position="74"/>
    </location>
</feature>
<dbReference type="Proteomes" id="UP000663852">
    <property type="component" value="Unassembled WGS sequence"/>
</dbReference>
<feature type="domain" description="G-protein coupled receptors family 1 profile" evidence="9">
    <location>
        <begin position="32"/>
        <end position="299"/>
    </location>
</feature>
<feature type="transmembrane region" description="Helical" evidence="8">
    <location>
        <begin position="240"/>
        <end position="263"/>
    </location>
</feature>
<name>A0A814LB03_ADIRI</name>
<feature type="transmembrane region" description="Helical" evidence="8">
    <location>
        <begin position="178"/>
        <end position="200"/>
    </location>
</feature>
<dbReference type="EMBL" id="CAJNOR010001046">
    <property type="protein sequence ID" value="CAF1063662.1"/>
    <property type="molecule type" value="Genomic_DNA"/>
</dbReference>
<dbReference type="AlphaFoldDB" id="A0A814LB03"/>
<dbReference type="OrthoDB" id="10020921at2759"/>
<dbReference type="Gene3D" id="1.20.1070.10">
    <property type="entry name" value="Rhodopsin 7-helix transmembrane proteins"/>
    <property type="match status" value="1"/>
</dbReference>
<feature type="transmembrane region" description="Helical" evidence="8">
    <location>
        <begin position="138"/>
        <end position="158"/>
    </location>
</feature>
<feature type="transmembrane region" description="Helical" evidence="8">
    <location>
        <begin position="283"/>
        <end position="306"/>
    </location>
</feature>
<dbReference type="PANTHER" id="PTHR24243">
    <property type="entry name" value="G-PROTEIN COUPLED RECEPTOR"/>
    <property type="match status" value="1"/>
</dbReference>
<dbReference type="Pfam" id="PF00001">
    <property type="entry name" value="7tm_1"/>
    <property type="match status" value="1"/>
</dbReference>